<dbReference type="GO" id="GO:0000723">
    <property type="term" value="P:telomere maintenance"/>
    <property type="evidence" value="ECO:0007669"/>
    <property type="project" value="TreeGrafter"/>
</dbReference>
<dbReference type="Gene3D" id="3.60.15.10">
    <property type="entry name" value="Ribonuclease Z/Hydroxyacylglutathione hydrolase-like"/>
    <property type="match status" value="1"/>
</dbReference>
<dbReference type="STRING" id="51511.ENSCSAVP00000009381"/>
<dbReference type="Gene3D" id="3.40.50.12650">
    <property type="match status" value="1"/>
</dbReference>
<dbReference type="PANTHER" id="PTHR23240">
    <property type="entry name" value="DNA CROSS-LINK REPAIR PROTEIN PSO2/SNM1-RELATED"/>
    <property type="match status" value="1"/>
</dbReference>
<protein>
    <recommendedName>
        <fullName evidence="11">Protein artemis</fullName>
    </recommendedName>
    <alternativeName>
        <fullName evidence="12">DNA cross-link repair 1C protein</fullName>
    </alternativeName>
</protein>
<dbReference type="GO" id="GO:0005634">
    <property type="term" value="C:nucleus"/>
    <property type="evidence" value="ECO:0007669"/>
    <property type="project" value="UniProtKB-SubCell"/>
</dbReference>
<keyword evidence="8" id="KW-0233">DNA recombination</keyword>
<keyword evidence="4" id="KW-0255">Endonuclease</keyword>
<evidence type="ECO:0000256" key="5">
    <source>
        <dbReference type="ARBA" id="ARBA00022763"/>
    </source>
</evidence>
<name>H2YVM0_CIOSA</name>
<dbReference type="GO" id="GO:0036297">
    <property type="term" value="P:interstrand cross-link repair"/>
    <property type="evidence" value="ECO:0007669"/>
    <property type="project" value="TreeGrafter"/>
</dbReference>
<dbReference type="InParanoid" id="H2YVM0"/>
<evidence type="ECO:0000256" key="4">
    <source>
        <dbReference type="ARBA" id="ARBA00022759"/>
    </source>
</evidence>
<dbReference type="HOGENOM" id="CLU_005260_3_1_1"/>
<keyword evidence="7" id="KW-0269">Exonuclease</keyword>
<reference evidence="15" key="1">
    <citation type="submission" date="2003-08" db="EMBL/GenBank/DDBJ databases">
        <authorList>
            <person name="Birren B."/>
            <person name="Nusbaum C."/>
            <person name="Abebe A."/>
            <person name="Abouelleil A."/>
            <person name="Adekoya E."/>
            <person name="Ait-zahra M."/>
            <person name="Allen N."/>
            <person name="Allen T."/>
            <person name="An P."/>
            <person name="Anderson M."/>
            <person name="Anderson S."/>
            <person name="Arachchi H."/>
            <person name="Armbruster J."/>
            <person name="Bachantsang P."/>
            <person name="Baldwin J."/>
            <person name="Barry A."/>
            <person name="Bayul T."/>
            <person name="Blitshsteyn B."/>
            <person name="Bloom T."/>
            <person name="Blye J."/>
            <person name="Boguslavskiy L."/>
            <person name="Borowsky M."/>
            <person name="Boukhgalter B."/>
            <person name="Brunache A."/>
            <person name="Butler J."/>
            <person name="Calixte N."/>
            <person name="Calvo S."/>
            <person name="Camarata J."/>
            <person name="Campo K."/>
            <person name="Chang J."/>
            <person name="Cheshatsang Y."/>
            <person name="Citroen M."/>
            <person name="Collymore A."/>
            <person name="Considine T."/>
            <person name="Cook A."/>
            <person name="Cooke P."/>
            <person name="Corum B."/>
            <person name="Cuomo C."/>
            <person name="David R."/>
            <person name="Dawoe T."/>
            <person name="Degray S."/>
            <person name="Dodge S."/>
            <person name="Dooley K."/>
            <person name="Dorje P."/>
            <person name="Dorjee K."/>
            <person name="Dorris L."/>
            <person name="Duffey N."/>
            <person name="Dupes A."/>
            <person name="Elkins T."/>
            <person name="Engels R."/>
            <person name="Erickson J."/>
            <person name="Farina A."/>
            <person name="Faro S."/>
            <person name="Ferreira P."/>
            <person name="Fischer H."/>
            <person name="Fitzgerald M."/>
            <person name="Foley K."/>
            <person name="Gage D."/>
            <person name="Galagan J."/>
            <person name="Gearin G."/>
            <person name="Gnerre S."/>
            <person name="Gnirke A."/>
            <person name="Goyette A."/>
            <person name="Graham J."/>
            <person name="Grandbois E."/>
            <person name="Gyaltsen K."/>
            <person name="Hafez N."/>
            <person name="Hagopian D."/>
            <person name="Hagos B."/>
            <person name="Hall J."/>
            <person name="Hatcher B."/>
            <person name="Heller A."/>
            <person name="Higgins H."/>
            <person name="Honan T."/>
            <person name="Horn A."/>
            <person name="Houde N."/>
            <person name="Hughes L."/>
            <person name="Hulme W."/>
            <person name="Husby E."/>
            <person name="Iliev I."/>
            <person name="Jaffe D."/>
            <person name="Jones C."/>
            <person name="Kamal M."/>
            <person name="Kamat A."/>
            <person name="Kamvysselis M."/>
            <person name="Karlsson E."/>
            <person name="Kells C."/>
            <person name="Kieu A."/>
            <person name="Kisner P."/>
            <person name="Kodira C."/>
            <person name="Kulbokas E."/>
            <person name="Labutti K."/>
            <person name="Lama D."/>
            <person name="Landers T."/>
            <person name="Leger J."/>
            <person name="Levine S."/>
            <person name="Lewis D."/>
            <person name="Lewis T."/>
            <person name="Lindblad-toh K."/>
            <person name="Liu X."/>
            <person name="Lokyitsang T."/>
            <person name="Lokyitsang Y."/>
            <person name="Lucien O."/>
            <person name="Lui A."/>
            <person name="Ma L.J."/>
            <person name="Mabbitt R."/>
            <person name="Macdonald J."/>
            <person name="Maclean C."/>
            <person name="Major J."/>
            <person name="Manning J."/>
            <person name="Marabella R."/>
            <person name="Maru K."/>
            <person name="Matthews C."/>
            <person name="Mauceli E."/>
            <person name="Mccarthy M."/>
            <person name="Mcdonough S."/>
            <person name="Mcghee T."/>
            <person name="Meldrim J."/>
            <person name="Meneus L."/>
            <person name="Mesirov J."/>
            <person name="Mihalev A."/>
            <person name="Mihova T."/>
            <person name="Mikkelsen T."/>
            <person name="Mlenga V."/>
            <person name="Moru K."/>
            <person name="Mozes J."/>
            <person name="Mulrain L."/>
            <person name="Munson G."/>
            <person name="Naylor J."/>
            <person name="Newes C."/>
            <person name="Nguyen C."/>
            <person name="Nguyen N."/>
            <person name="Nguyen T."/>
            <person name="Nicol R."/>
            <person name="Nielsen C."/>
            <person name="Nizzari M."/>
            <person name="Norbu C."/>
            <person name="Norbu N."/>
            <person name="O'donnell P."/>
            <person name="Okoawo O."/>
            <person name="O'leary S."/>
            <person name="Omotosho B."/>
            <person name="O'neill K."/>
            <person name="Osman S."/>
            <person name="Parker S."/>
            <person name="Perrin D."/>
            <person name="Phunkhang P."/>
            <person name="Piqani B."/>
            <person name="Purcell S."/>
            <person name="Rachupka T."/>
            <person name="Ramasamy U."/>
            <person name="Rameau R."/>
            <person name="Ray V."/>
            <person name="Raymond C."/>
            <person name="Retta R."/>
            <person name="Richardson S."/>
            <person name="Rise C."/>
            <person name="Rodriguez J."/>
            <person name="Rogers J."/>
            <person name="Rogov P."/>
            <person name="Rutman M."/>
            <person name="Schupbach R."/>
            <person name="Seaman C."/>
            <person name="Settipalli S."/>
            <person name="Sharpe T."/>
            <person name="Sheridan J."/>
            <person name="Sherpa N."/>
            <person name="Shi J."/>
            <person name="Smirnov S."/>
            <person name="Smith C."/>
            <person name="Sougnez C."/>
            <person name="Spencer B."/>
            <person name="Stalker J."/>
            <person name="Stange-thomann N."/>
            <person name="Stavropoulos S."/>
            <person name="Stetson K."/>
            <person name="Stone C."/>
            <person name="Stone S."/>
            <person name="Stubbs M."/>
            <person name="Talamas J."/>
            <person name="Tchuinga P."/>
            <person name="Tenzing P."/>
            <person name="Tesfaye S."/>
            <person name="Theodore J."/>
            <person name="Thoulutsang Y."/>
            <person name="Topham K."/>
            <person name="Towey S."/>
            <person name="Tsamla T."/>
            <person name="Tsomo N."/>
            <person name="Vallee D."/>
            <person name="Vassiliev H."/>
            <person name="Venkataraman V."/>
            <person name="Vinson J."/>
            <person name="Vo A."/>
            <person name="Wade C."/>
            <person name="Wang S."/>
            <person name="Wangchuk T."/>
            <person name="Wangdi T."/>
            <person name="Whittaker C."/>
            <person name="Wilkinson J."/>
            <person name="Wu Y."/>
            <person name="Wyman D."/>
            <person name="Yadav S."/>
            <person name="Yang S."/>
            <person name="Yang X."/>
            <person name="Yeager S."/>
            <person name="Yee E."/>
            <person name="Young G."/>
            <person name="Zainoun J."/>
            <person name="Zembeck L."/>
            <person name="Zimmer A."/>
            <person name="Zody M."/>
            <person name="Lander E."/>
        </authorList>
    </citation>
    <scope>NUCLEOTIDE SEQUENCE [LARGE SCALE GENOMIC DNA]</scope>
</reference>
<dbReference type="GO" id="GO:0004519">
    <property type="term" value="F:endonuclease activity"/>
    <property type="evidence" value="ECO:0007669"/>
    <property type="project" value="UniProtKB-KW"/>
</dbReference>
<sequence>MNGHNINSAISVDCFKEPANSRLHFLTHMHSDHTVGLSSTWSHVIYCSEVTSKLLSLKFSISSKYIQVLDWDHLYCLKSQGDTICVKMLPANHCPGACMFLFESKTDRILYTGDFRFNEEIEKALHKVISPHNPIDVLYLDNTYCEPSCDFPTQDEAVQMIIKICQHHPKHRIIIGMSFIGHEELLCKVAQAIHEYVYVEESIFERVKLIDGVYGEIFKAGRSTRLNAVPNHLIKASAISKWNEEVKTIVIKPTARLGNVTSIGGDLCTSGLTYTVPYSNHSNFKELTEFVRQVNPRAIIPIVPGRKPFSG</sequence>
<dbReference type="AlphaFoldDB" id="H2YVM0"/>
<evidence type="ECO:0000256" key="9">
    <source>
        <dbReference type="ARBA" id="ARBA00023204"/>
    </source>
</evidence>
<accession>H2YVM0</accession>
<keyword evidence="10" id="KW-0539">Nucleus</keyword>
<dbReference type="SUPFAM" id="SSF56281">
    <property type="entry name" value="Metallo-hydrolase/oxidoreductase"/>
    <property type="match status" value="1"/>
</dbReference>
<keyword evidence="6" id="KW-0378">Hydrolase</keyword>
<evidence type="ECO:0000313" key="15">
    <source>
        <dbReference type="Proteomes" id="UP000007875"/>
    </source>
</evidence>
<dbReference type="Pfam" id="PF07522">
    <property type="entry name" value="DRMBL"/>
    <property type="match status" value="1"/>
</dbReference>
<evidence type="ECO:0000256" key="2">
    <source>
        <dbReference type="ARBA" id="ARBA00010304"/>
    </source>
</evidence>
<evidence type="ECO:0000256" key="11">
    <source>
        <dbReference type="ARBA" id="ARBA00039759"/>
    </source>
</evidence>
<dbReference type="CDD" id="cd16273">
    <property type="entry name" value="SNM1A-1C-like_MBL-fold"/>
    <property type="match status" value="1"/>
</dbReference>
<comment type="subcellular location">
    <subcellularLocation>
        <location evidence="1">Nucleus</location>
    </subcellularLocation>
</comment>
<feature type="domain" description="DNA repair metallo-beta-lactamase" evidence="13">
    <location>
        <begin position="269"/>
        <end position="304"/>
    </location>
</feature>
<dbReference type="GO" id="GO:0006310">
    <property type="term" value="P:DNA recombination"/>
    <property type="evidence" value="ECO:0007669"/>
    <property type="project" value="UniProtKB-KW"/>
</dbReference>
<evidence type="ECO:0000256" key="12">
    <source>
        <dbReference type="ARBA" id="ARBA00042677"/>
    </source>
</evidence>
<dbReference type="GO" id="GO:0003684">
    <property type="term" value="F:damaged DNA binding"/>
    <property type="evidence" value="ECO:0007669"/>
    <property type="project" value="TreeGrafter"/>
</dbReference>
<evidence type="ECO:0000313" key="14">
    <source>
        <dbReference type="Ensembl" id="ENSCSAVP00000009381.1"/>
    </source>
</evidence>
<proteinExistence type="inferred from homology"/>
<evidence type="ECO:0000256" key="10">
    <source>
        <dbReference type="ARBA" id="ARBA00023242"/>
    </source>
</evidence>
<evidence type="ECO:0000256" key="3">
    <source>
        <dbReference type="ARBA" id="ARBA00022722"/>
    </source>
</evidence>
<dbReference type="GeneTree" id="ENSGT00940000158175"/>
<dbReference type="PANTHER" id="PTHR23240:SF8">
    <property type="entry name" value="PROTEIN ARTEMIS"/>
    <property type="match status" value="1"/>
</dbReference>
<evidence type="ECO:0000256" key="8">
    <source>
        <dbReference type="ARBA" id="ARBA00023172"/>
    </source>
</evidence>
<evidence type="ECO:0000256" key="7">
    <source>
        <dbReference type="ARBA" id="ARBA00022839"/>
    </source>
</evidence>
<dbReference type="Ensembl" id="ENSCSAVT00000009498.1">
    <property type="protein sequence ID" value="ENSCSAVP00000009381.1"/>
    <property type="gene ID" value="ENSCSAVG00000005531.1"/>
</dbReference>
<dbReference type="eggNOG" id="KOG1361">
    <property type="taxonomic scope" value="Eukaryota"/>
</dbReference>
<dbReference type="InterPro" id="IPR036866">
    <property type="entry name" value="RibonucZ/Hydroxyglut_hydro"/>
</dbReference>
<organism evidence="14 15">
    <name type="scientific">Ciona savignyi</name>
    <name type="common">Pacific transparent sea squirt</name>
    <dbReference type="NCBI Taxonomy" id="51511"/>
    <lineage>
        <taxon>Eukaryota</taxon>
        <taxon>Metazoa</taxon>
        <taxon>Chordata</taxon>
        <taxon>Tunicata</taxon>
        <taxon>Ascidiacea</taxon>
        <taxon>Phlebobranchia</taxon>
        <taxon>Cionidae</taxon>
        <taxon>Ciona</taxon>
    </lineage>
</organism>
<keyword evidence="5" id="KW-0227">DNA damage</keyword>
<evidence type="ECO:0000256" key="1">
    <source>
        <dbReference type="ARBA" id="ARBA00004123"/>
    </source>
</evidence>
<dbReference type="Proteomes" id="UP000007875">
    <property type="component" value="Unassembled WGS sequence"/>
</dbReference>
<comment type="similarity">
    <text evidence="2">Belongs to the DNA repair metallo-beta-lactamase (DRMBL) family.</text>
</comment>
<keyword evidence="15" id="KW-1185">Reference proteome</keyword>
<keyword evidence="3" id="KW-0540">Nuclease</keyword>
<keyword evidence="9" id="KW-0234">DNA repair</keyword>
<dbReference type="GO" id="GO:0035312">
    <property type="term" value="F:5'-3' DNA exonuclease activity"/>
    <property type="evidence" value="ECO:0007669"/>
    <property type="project" value="TreeGrafter"/>
</dbReference>
<evidence type="ECO:0000256" key="6">
    <source>
        <dbReference type="ARBA" id="ARBA00022801"/>
    </source>
</evidence>
<evidence type="ECO:0000259" key="13">
    <source>
        <dbReference type="Pfam" id="PF07522"/>
    </source>
</evidence>
<reference evidence="14" key="3">
    <citation type="submission" date="2025-09" db="UniProtKB">
        <authorList>
            <consortium name="Ensembl"/>
        </authorList>
    </citation>
    <scope>IDENTIFICATION</scope>
</reference>
<reference evidence="14" key="2">
    <citation type="submission" date="2025-08" db="UniProtKB">
        <authorList>
            <consortium name="Ensembl"/>
        </authorList>
    </citation>
    <scope>IDENTIFICATION</scope>
</reference>
<dbReference type="InterPro" id="IPR011084">
    <property type="entry name" value="DRMBL"/>
</dbReference>
<dbReference type="GO" id="GO:0006303">
    <property type="term" value="P:double-strand break repair via nonhomologous end joining"/>
    <property type="evidence" value="ECO:0007669"/>
    <property type="project" value="TreeGrafter"/>
</dbReference>
<dbReference type="OMA" id="TSFCYVN"/>